<name>A0AA40BZ72_9PEZI</name>
<dbReference type="GO" id="GO:0016491">
    <property type="term" value="F:oxidoreductase activity"/>
    <property type="evidence" value="ECO:0007669"/>
    <property type="project" value="UniProtKB-KW"/>
</dbReference>
<evidence type="ECO:0000313" key="10">
    <source>
        <dbReference type="Proteomes" id="UP001175000"/>
    </source>
</evidence>
<evidence type="ECO:0000259" key="7">
    <source>
        <dbReference type="Pfam" id="PF00107"/>
    </source>
</evidence>
<reference evidence="9" key="1">
    <citation type="submission" date="2023-06" db="EMBL/GenBank/DDBJ databases">
        <title>Genome-scale phylogeny and comparative genomics of the fungal order Sordariales.</title>
        <authorList>
            <consortium name="Lawrence Berkeley National Laboratory"/>
            <person name="Hensen N."/>
            <person name="Bonometti L."/>
            <person name="Westerberg I."/>
            <person name="Brannstrom I.O."/>
            <person name="Guillou S."/>
            <person name="Cros-Aarteil S."/>
            <person name="Calhoun S."/>
            <person name="Haridas S."/>
            <person name="Kuo A."/>
            <person name="Mondo S."/>
            <person name="Pangilinan J."/>
            <person name="Riley R."/>
            <person name="Labutti K."/>
            <person name="Andreopoulos B."/>
            <person name="Lipzen A."/>
            <person name="Chen C."/>
            <person name="Yanf M."/>
            <person name="Daum C."/>
            <person name="Ng V."/>
            <person name="Clum A."/>
            <person name="Steindorff A."/>
            <person name="Ohm R."/>
            <person name="Martin F."/>
            <person name="Silar P."/>
            <person name="Natvig D."/>
            <person name="Lalanne C."/>
            <person name="Gautier V."/>
            <person name="Ament-Velasquez S.L."/>
            <person name="Kruys A."/>
            <person name="Hutchinson M.I."/>
            <person name="Powell A.J."/>
            <person name="Barry K."/>
            <person name="Miller A.N."/>
            <person name="Grigoriev I.V."/>
            <person name="Debuchy R."/>
            <person name="Gladieux P."/>
            <person name="Thoren M.H."/>
            <person name="Johannesson H."/>
        </authorList>
    </citation>
    <scope>NUCLEOTIDE SEQUENCE</scope>
    <source>
        <strain evidence="9">CBS 606.72</strain>
    </source>
</reference>
<evidence type="ECO:0000256" key="1">
    <source>
        <dbReference type="ARBA" id="ARBA00001947"/>
    </source>
</evidence>
<comment type="similarity">
    <text evidence="5">Belongs to the zinc-containing alcohol dehydrogenase family.</text>
</comment>
<organism evidence="9 10">
    <name type="scientific">Immersiella caudata</name>
    <dbReference type="NCBI Taxonomy" id="314043"/>
    <lineage>
        <taxon>Eukaryota</taxon>
        <taxon>Fungi</taxon>
        <taxon>Dikarya</taxon>
        <taxon>Ascomycota</taxon>
        <taxon>Pezizomycotina</taxon>
        <taxon>Sordariomycetes</taxon>
        <taxon>Sordariomycetidae</taxon>
        <taxon>Sordariales</taxon>
        <taxon>Lasiosphaeriaceae</taxon>
        <taxon>Immersiella</taxon>
    </lineage>
</organism>
<comment type="cofactor">
    <cofactor evidence="1 5">
        <name>Zn(2+)</name>
        <dbReference type="ChEBI" id="CHEBI:29105"/>
    </cofactor>
</comment>
<dbReference type="SUPFAM" id="SSF50129">
    <property type="entry name" value="GroES-like"/>
    <property type="match status" value="1"/>
</dbReference>
<evidence type="ECO:0000256" key="4">
    <source>
        <dbReference type="ARBA" id="ARBA00023002"/>
    </source>
</evidence>
<keyword evidence="3 5" id="KW-0862">Zinc</keyword>
<evidence type="ECO:0000259" key="8">
    <source>
        <dbReference type="Pfam" id="PF08240"/>
    </source>
</evidence>
<comment type="caution">
    <text evidence="9">The sequence shown here is derived from an EMBL/GenBank/DDBJ whole genome shotgun (WGS) entry which is preliminary data.</text>
</comment>
<dbReference type="Pfam" id="PF08240">
    <property type="entry name" value="ADH_N"/>
    <property type="match status" value="1"/>
</dbReference>
<evidence type="ECO:0000256" key="2">
    <source>
        <dbReference type="ARBA" id="ARBA00022723"/>
    </source>
</evidence>
<evidence type="ECO:0000256" key="3">
    <source>
        <dbReference type="ARBA" id="ARBA00022833"/>
    </source>
</evidence>
<proteinExistence type="inferred from homology"/>
<evidence type="ECO:0000313" key="9">
    <source>
        <dbReference type="EMBL" id="KAK0618889.1"/>
    </source>
</evidence>
<dbReference type="SUPFAM" id="SSF51735">
    <property type="entry name" value="NAD(P)-binding Rossmann-fold domains"/>
    <property type="match status" value="1"/>
</dbReference>
<dbReference type="PANTHER" id="PTHR42813">
    <property type="entry name" value="ZINC-TYPE ALCOHOL DEHYDROGENASE-LIKE"/>
    <property type="match status" value="1"/>
</dbReference>
<evidence type="ECO:0000256" key="6">
    <source>
        <dbReference type="SAM" id="MobiDB-lite"/>
    </source>
</evidence>
<keyword evidence="10" id="KW-1185">Reference proteome</keyword>
<dbReference type="Gene3D" id="3.90.180.10">
    <property type="entry name" value="Medium-chain alcohol dehydrogenases, catalytic domain"/>
    <property type="match status" value="2"/>
</dbReference>
<keyword evidence="2 5" id="KW-0479">Metal-binding</keyword>
<dbReference type="InterPro" id="IPR002328">
    <property type="entry name" value="ADH_Zn_CS"/>
</dbReference>
<dbReference type="PANTHER" id="PTHR42813:SF1">
    <property type="entry name" value="DEHYDROGENASE, PUTATIVE (AFU_ORTHOLOGUE AFUA_5G03930)-RELATED"/>
    <property type="match status" value="1"/>
</dbReference>
<dbReference type="Gene3D" id="3.40.50.720">
    <property type="entry name" value="NAD(P)-binding Rossmann-like Domain"/>
    <property type="match status" value="1"/>
</dbReference>
<feature type="region of interest" description="Disordered" evidence="6">
    <location>
        <begin position="33"/>
        <end position="58"/>
    </location>
</feature>
<gene>
    <name evidence="9" type="ORF">B0T14DRAFT_536912</name>
</gene>
<dbReference type="InterPro" id="IPR013149">
    <property type="entry name" value="ADH-like_C"/>
</dbReference>
<dbReference type="GO" id="GO:0008270">
    <property type="term" value="F:zinc ion binding"/>
    <property type="evidence" value="ECO:0007669"/>
    <property type="project" value="InterPro"/>
</dbReference>
<feature type="domain" description="Alcohol dehydrogenase-like C-terminal" evidence="7">
    <location>
        <begin position="225"/>
        <end position="296"/>
    </location>
</feature>
<dbReference type="Pfam" id="PF00107">
    <property type="entry name" value="ADH_zinc_N"/>
    <property type="match status" value="1"/>
</dbReference>
<feature type="domain" description="Alcohol dehydrogenase-like N-terminal" evidence="8">
    <location>
        <begin position="87"/>
        <end position="138"/>
    </location>
</feature>
<dbReference type="PROSITE" id="PS00059">
    <property type="entry name" value="ADH_ZINC"/>
    <property type="match status" value="1"/>
</dbReference>
<dbReference type="InterPro" id="IPR013154">
    <property type="entry name" value="ADH-like_N"/>
</dbReference>
<dbReference type="AlphaFoldDB" id="A0AA40BZ72"/>
<dbReference type="EMBL" id="JAULSU010000004">
    <property type="protein sequence ID" value="KAK0618889.1"/>
    <property type="molecule type" value="Genomic_DNA"/>
</dbReference>
<dbReference type="Proteomes" id="UP001175000">
    <property type="component" value="Unassembled WGS sequence"/>
</dbReference>
<sequence length="399" mass="43965">MAVENSVLDRFTRLKCEQVERAAFHAGAEKALGHGDQDHAATTDISNSARDGGKYEDDGGERMKALVWMGKNDVRVVETPKPKIIDAHDVIVKVTSSTVCGSDVHLVHCVVVQTQKGDILGHEFCGVIDSVGPAVTCRYCEEKLTTACEKTNALNLHTKMYRSRMAEFLRAPLAENNLLKLLDSVPGGKVTKPLPLLSDTPTSYYAVDYTGVQKGDVVAIWGLGPIGFMACYWAKERGAKRVIGIDNKWRIEYAKEKTPGVEPINYEQLQRDETVPKKIHQMVPGGVDVSIDATGGEYGNGFLHKIELATGIEEDTSEMINEAIYSTMKFGKVGVIGDYVGCCGQAPKELLQMIKKGKADPTIMAHKMQEKRVLWLVQCFVETRFSGKRAERTPELTKS</sequence>
<evidence type="ECO:0000256" key="5">
    <source>
        <dbReference type="RuleBase" id="RU361277"/>
    </source>
</evidence>
<keyword evidence="4" id="KW-0560">Oxidoreductase</keyword>
<accession>A0AA40BZ72</accession>
<dbReference type="InterPro" id="IPR011032">
    <property type="entry name" value="GroES-like_sf"/>
</dbReference>
<dbReference type="InterPro" id="IPR036291">
    <property type="entry name" value="NAD(P)-bd_dom_sf"/>
</dbReference>
<protein>
    <submittedName>
        <fullName evidence="9">Chaperonin 10-like protein</fullName>
    </submittedName>
</protein>